<dbReference type="Gene3D" id="3.40.50.720">
    <property type="entry name" value="NAD(P)-binding Rossmann-like Domain"/>
    <property type="match status" value="2"/>
</dbReference>
<evidence type="ECO:0000259" key="7">
    <source>
        <dbReference type="Pfam" id="PF02826"/>
    </source>
</evidence>
<feature type="domain" description="D-isomer specific 2-hydroxyacid dehydrogenase NAD-binding" evidence="7">
    <location>
        <begin position="112"/>
        <end position="288"/>
    </location>
</feature>
<feature type="domain" description="D-isomer specific 2-hydroxyacid dehydrogenase catalytic" evidence="6">
    <location>
        <begin position="11"/>
        <end position="306"/>
    </location>
</feature>
<evidence type="ECO:0000259" key="6">
    <source>
        <dbReference type="Pfam" id="PF00389"/>
    </source>
</evidence>
<evidence type="ECO:0000313" key="9">
    <source>
        <dbReference type="Proteomes" id="UP001468798"/>
    </source>
</evidence>
<evidence type="ECO:0000256" key="1">
    <source>
        <dbReference type="ARBA" id="ARBA00005854"/>
    </source>
</evidence>
<protein>
    <submittedName>
        <fullName evidence="8">2-hydroxyacid dehydrogenase</fullName>
    </submittedName>
</protein>
<evidence type="ECO:0000256" key="2">
    <source>
        <dbReference type="ARBA" id="ARBA00022605"/>
    </source>
</evidence>
<gene>
    <name evidence="8" type="ORF">WFZ86_01995</name>
</gene>
<evidence type="ECO:0000256" key="3">
    <source>
        <dbReference type="ARBA" id="ARBA00023002"/>
    </source>
</evidence>
<dbReference type="PROSITE" id="PS00065">
    <property type="entry name" value="D_2_HYDROXYACID_DH_1"/>
    <property type="match status" value="1"/>
</dbReference>
<keyword evidence="3 5" id="KW-0560">Oxidoreductase</keyword>
<evidence type="ECO:0000256" key="5">
    <source>
        <dbReference type="RuleBase" id="RU003719"/>
    </source>
</evidence>
<organism evidence="8 9">
    <name type="scientific">Flavobacterium polysaccharolyticum</name>
    <dbReference type="NCBI Taxonomy" id="3133148"/>
    <lineage>
        <taxon>Bacteria</taxon>
        <taxon>Pseudomonadati</taxon>
        <taxon>Bacteroidota</taxon>
        <taxon>Flavobacteriia</taxon>
        <taxon>Flavobacteriales</taxon>
        <taxon>Flavobacteriaceae</taxon>
        <taxon>Flavobacterium</taxon>
    </lineage>
</organism>
<dbReference type="InterPro" id="IPR006139">
    <property type="entry name" value="D-isomer_2_OHA_DH_cat_dom"/>
</dbReference>
<dbReference type="SUPFAM" id="SSF51735">
    <property type="entry name" value="NAD(P)-binding Rossmann-fold domains"/>
    <property type="match status" value="1"/>
</dbReference>
<sequence>MKIAIIESQNFSKTGLEKLKTIADVQQYDFKTIKELIQRCKNVDVLFVRLRFKFTKEVLIQLPNVKFILSATTGTDHIDEDFFLKRGGKVICLKGETEFLEQIPSTAEHTWGLLLSLVKKIPFSFDDVKKGNWNRDFFKGNNLKNKKIAILGMGRVGKQVAKIANCFDMEVGFYDIKEVDVPYLKFDSPMTLIEWADIISIHIPQNKSNENYIDKNLLSHVKKSAVLINTSRGGIWDEVTLCEMIWNKEIKGVATDVLRNELDNKIDKNGLVSLSQKGFPVIITPHIAGATIESMEMTEEFIVNKFINCKIK</sequence>
<dbReference type="Pfam" id="PF02826">
    <property type="entry name" value="2-Hacid_dh_C"/>
    <property type="match status" value="1"/>
</dbReference>
<dbReference type="InterPro" id="IPR029752">
    <property type="entry name" value="D-isomer_DH_CS1"/>
</dbReference>
<reference evidence="8 9" key="1">
    <citation type="submission" date="2024-03" db="EMBL/GenBank/DDBJ databases">
        <title>Two novel species of the genus Flavobacterium exhibiting potentially degradation of complex polysaccharides.</title>
        <authorList>
            <person name="Lian X."/>
        </authorList>
    </citation>
    <scope>NUCLEOTIDE SEQUENCE [LARGE SCALE GENOMIC DNA]</scope>
    <source>
        <strain evidence="8 9">N6</strain>
    </source>
</reference>
<keyword evidence="9" id="KW-1185">Reference proteome</keyword>
<keyword evidence="2" id="KW-0028">Amino-acid biosynthesis</keyword>
<dbReference type="Pfam" id="PF00389">
    <property type="entry name" value="2-Hacid_dh"/>
    <property type="match status" value="1"/>
</dbReference>
<dbReference type="SUPFAM" id="SSF52283">
    <property type="entry name" value="Formate/glycerate dehydrogenase catalytic domain-like"/>
    <property type="match status" value="1"/>
</dbReference>
<dbReference type="InterPro" id="IPR006140">
    <property type="entry name" value="D-isomer_DH_NAD-bd"/>
</dbReference>
<keyword evidence="4" id="KW-0520">NAD</keyword>
<evidence type="ECO:0000256" key="4">
    <source>
        <dbReference type="ARBA" id="ARBA00023027"/>
    </source>
</evidence>
<evidence type="ECO:0000313" key="8">
    <source>
        <dbReference type="EMBL" id="MEM0575254.1"/>
    </source>
</evidence>
<dbReference type="RefSeq" id="WP_342690382.1">
    <property type="nucleotide sequence ID" value="NZ_JBCGDP010000002.1"/>
</dbReference>
<dbReference type="PANTHER" id="PTHR42789:SF1">
    <property type="entry name" value="D-ISOMER SPECIFIC 2-HYDROXYACID DEHYDROGENASE FAMILY PROTEIN (AFU_ORTHOLOGUE AFUA_6G10090)"/>
    <property type="match status" value="1"/>
</dbReference>
<accession>A0ABU9NLV0</accession>
<dbReference type="InterPro" id="IPR036291">
    <property type="entry name" value="NAD(P)-bd_dom_sf"/>
</dbReference>
<dbReference type="Proteomes" id="UP001468798">
    <property type="component" value="Unassembled WGS sequence"/>
</dbReference>
<name>A0ABU9NLV0_9FLAO</name>
<comment type="similarity">
    <text evidence="1 5">Belongs to the D-isomer specific 2-hydroxyacid dehydrogenase family.</text>
</comment>
<comment type="caution">
    <text evidence="8">The sequence shown here is derived from an EMBL/GenBank/DDBJ whole genome shotgun (WGS) entry which is preliminary data.</text>
</comment>
<dbReference type="PANTHER" id="PTHR42789">
    <property type="entry name" value="D-ISOMER SPECIFIC 2-HYDROXYACID DEHYDROGENASE FAMILY PROTEIN (AFU_ORTHOLOGUE AFUA_6G10090)"/>
    <property type="match status" value="1"/>
</dbReference>
<dbReference type="EMBL" id="JBCGDP010000002">
    <property type="protein sequence ID" value="MEM0575254.1"/>
    <property type="molecule type" value="Genomic_DNA"/>
</dbReference>
<dbReference type="InterPro" id="IPR050857">
    <property type="entry name" value="D-2-hydroxyacid_DH"/>
</dbReference>
<proteinExistence type="inferred from homology"/>